<feature type="region of interest" description="Disordered" evidence="1">
    <location>
        <begin position="79"/>
        <end position="117"/>
    </location>
</feature>
<reference evidence="2" key="1">
    <citation type="journal article" date="2021" name="Proc. Natl. Acad. Sci. U.S.A.">
        <title>Three genomes in the algal genus Volvox reveal the fate of a haploid sex-determining region after a transition to homothallism.</title>
        <authorList>
            <person name="Yamamoto K."/>
            <person name="Hamaji T."/>
            <person name="Kawai-Toyooka H."/>
            <person name="Matsuzaki R."/>
            <person name="Takahashi F."/>
            <person name="Nishimura Y."/>
            <person name="Kawachi M."/>
            <person name="Noguchi H."/>
            <person name="Minakuchi Y."/>
            <person name="Umen J.G."/>
            <person name="Toyoda A."/>
            <person name="Nozaki H."/>
        </authorList>
    </citation>
    <scope>NUCLEOTIDE SEQUENCE</scope>
    <source>
        <strain evidence="2">NIES-3786</strain>
    </source>
</reference>
<keyword evidence="3" id="KW-1185">Reference proteome</keyword>
<dbReference type="EMBL" id="BNCP01000026">
    <property type="protein sequence ID" value="GIL83249.1"/>
    <property type="molecule type" value="Genomic_DNA"/>
</dbReference>
<sequence length="161" mass="17905">MDLLSALYFPSLSLILQLKPRFLVFPEPPIVPYLRVQRVPAEVEVHVRMCALTRCARGGGPQQEFKCSPPRGDELPAAVGDGQHRQRKQPLRRLHGQAERDHAAHGEAHHVCAAPSQMVLGTPKVKDVLRHTQKETNASTITMMDSRTMTASASRAMRVVE</sequence>
<protein>
    <submittedName>
        <fullName evidence="2">Uncharacterized protein</fullName>
    </submittedName>
</protein>
<gene>
    <name evidence="2" type="ORF">Vretifemale_12096</name>
</gene>
<proteinExistence type="predicted"/>
<dbReference type="Proteomes" id="UP000747110">
    <property type="component" value="Unassembled WGS sequence"/>
</dbReference>
<evidence type="ECO:0000256" key="1">
    <source>
        <dbReference type="SAM" id="MobiDB-lite"/>
    </source>
</evidence>
<comment type="caution">
    <text evidence="2">The sequence shown here is derived from an EMBL/GenBank/DDBJ whole genome shotgun (WGS) entry which is preliminary data.</text>
</comment>
<dbReference type="AlphaFoldDB" id="A0A8J4CN75"/>
<name>A0A8J4CN75_9CHLO</name>
<evidence type="ECO:0000313" key="3">
    <source>
        <dbReference type="Proteomes" id="UP000747110"/>
    </source>
</evidence>
<feature type="compositionally biased region" description="Basic residues" evidence="1">
    <location>
        <begin position="85"/>
        <end position="95"/>
    </location>
</feature>
<accession>A0A8J4CN75</accession>
<organism evidence="2 3">
    <name type="scientific">Volvox reticuliferus</name>
    <dbReference type="NCBI Taxonomy" id="1737510"/>
    <lineage>
        <taxon>Eukaryota</taxon>
        <taxon>Viridiplantae</taxon>
        <taxon>Chlorophyta</taxon>
        <taxon>core chlorophytes</taxon>
        <taxon>Chlorophyceae</taxon>
        <taxon>CS clade</taxon>
        <taxon>Chlamydomonadales</taxon>
        <taxon>Volvocaceae</taxon>
        <taxon>Volvox</taxon>
    </lineage>
</organism>
<feature type="compositionally biased region" description="Basic and acidic residues" evidence="1">
    <location>
        <begin position="96"/>
        <end position="110"/>
    </location>
</feature>
<evidence type="ECO:0000313" key="2">
    <source>
        <dbReference type="EMBL" id="GIL83249.1"/>
    </source>
</evidence>